<name>V9LSR0_9ABAC</name>
<evidence type="ECO:0000256" key="1">
    <source>
        <dbReference type="SAM" id="MobiDB-lite"/>
    </source>
</evidence>
<gene>
    <name evidence="2" type="primary">ie-1</name>
</gene>
<dbReference type="InterPro" id="IPR005092">
    <property type="entry name" value="TATR"/>
</dbReference>
<feature type="compositionally biased region" description="Pro residues" evidence="1">
    <location>
        <begin position="137"/>
        <end position="151"/>
    </location>
</feature>
<evidence type="ECO:0000313" key="2">
    <source>
        <dbReference type="EMBL" id="AFS51887.1"/>
    </source>
</evidence>
<sequence length="619" mass="70530">MDLNMYKSSSTPVRKAYENSFENLNLNLYKDNNISGGDDDDDDDVVINNTNIPDDYYFDNVLENVESVYNNDTEKSLPMPSAAAADELMVAINSITKSEMDNLDGLLKTTKNLNNAVKDELLYALQENSKEMAESFSPPPPPPPAPAPAVLPSPPLASTSFKRKHESGEITGQFTKNKIRPKYKKTMIQSCVTTEEAIHQQVEITTTASTLDISNYFTNDFVPYLMQFENKEMHCNRFSEHMSENGYYMFVVKKTTSSSSSSSSQPPFNIMFAKYVTNVTYEYTNNYSGIDKLVFVVTFDKVRFMISHKLVKECGIEIPFSQNFEDKDIQNPNQCLFQEAHHNFKAALTSYFNLDLYYAQTKFVTVLQSMGESKTGLLLTKLFYMYKDRSLFTLPVMLSRKESDVDNSTSSQSGGSGNFVISHYVSQIIKFSENLQYPKNDYNEIVMNRLDEIVSKKSTLTYKYSSVANLLFNNYKYSDNGVSGSNSNCDNLKKIKKEDGSLHIVEQYLSQNSNDAQSNNFIVLTFKHDERLTIAKKAQEYFWVFGEIKDADVNQIIHKFNKCIHHTFVIAKVNRRDSTTIHNNLLKLLALILQTLVPIANAVAFAERKLNCKYKLIKF</sequence>
<dbReference type="Pfam" id="PF03430">
    <property type="entry name" value="TATR"/>
    <property type="match status" value="1"/>
</dbReference>
<accession>V9LSR0</accession>
<reference evidence="2" key="1">
    <citation type="submission" date="2012-06" db="EMBL/GenBank/DDBJ databases">
        <title>Genomic sequencing and analysis of the Dendrolimus kikuchii nucleopolyhedrovirus.</title>
        <authorList>
            <person name="Yang M.M."/>
        </authorList>
    </citation>
    <scope>NUCLEOTIDE SEQUENCE</scope>
    <source>
        <strain evidence="2">YN</strain>
    </source>
</reference>
<protein>
    <submittedName>
        <fullName evidence="2">Immediate-early transcriptional regulatory protein-1</fullName>
    </submittedName>
</protein>
<feature type="region of interest" description="Disordered" evidence="1">
    <location>
        <begin position="130"/>
        <end position="151"/>
    </location>
</feature>
<dbReference type="EMBL" id="JX193905">
    <property type="protein sequence ID" value="AFS51887.1"/>
    <property type="molecule type" value="Genomic_DNA"/>
</dbReference>
<organism evidence="2">
    <name type="scientific">Dendrolimus kikuchii nucleopolyhedrovirus</name>
    <dbReference type="NCBI Taxonomy" id="1219875"/>
    <lineage>
        <taxon>Viruses</taxon>
        <taxon>Viruses incertae sedis</taxon>
        <taxon>Naldaviricetes</taxon>
        <taxon>Lefavirales</taxon>
        <taxon>Baculoviridae</taxon>
        <taxon>Alphabaculovirus</taxon>
    </lineage>
</organism>
<proteinExistence type="predicted"/>